<dbReference type="EMBL" id="JAEAOA010000612">
    <property type="protein sequence ID" value="KAK3580558.1"/>
    <property type="molecule type" value="Genomic_DNA"/>
</dbReference>
<accession>A0AAE0VJG0</accession>
<reference evidence="1" key="3">
    <citation type="submission" date="2023-05" db="EMBL/GenBank/DDBJ databases">
        <authorList>
            <person name="Smith C.H."/>
        </authorList>
    </citation>
    <scope>NUCLEOTIDE SEQUENCE</scope>
    <source>
        <strain evidence="1">CHS0354</strain>
        <tissue evidence="1">Mantle</tissue>
    </source>
</reference>
<protein>
    <recommendedName>
        <fullName evidence="3">Heat shock protein 70</fullName>
    </recommendedName>
</protein>
<dbReference type="Proteomes" id="UP001195483">
    <property type="component" value="Unassembled WGS sequence"/>
</dbReference>
<sequence length="233" mass="27161">MDDYLDMTRDFEIKKKKNTNDKKNENEKKCHVVIRFPLTLKELFEKETGEDLQTCIEQKRHVGQVELDRDKLKVNERIMRSFFEEPIRRIVDHVNMLFTKPDVMDVPHILMIGGFSDSKMLQYAIQKEFGRRHVTVTVPHEPGVVVLKGAVVFGHDTGAISARIAKYTYGVAKRMNFIEGKHDERHKIIDDDGIIRCKDLFGKFVEIGESLKCKESFQYEYKSPDSKCNSFEV</sequence>
<organism evidence="1 2">
    <name type="scientific">Potamilus streckersoni</name>
    <dbReference type="NCBI Taxonomy" id="2493646"/>
    <lineage>
        <taxon>Eukaryota</taxon>
        <taxon>Metazoa</taxon>
        <taxon>Spiralia</taxon>
        <taxon>Lophotrochozoa</taxon>
        <taxon>Mollusca</taxon>
        <taxon>Bivalvia</taxon>
        <taxon>Autobranchia</taxon>
        <taxon>Heteroconchia</taxon>
        <taxon>Palaeoheterodonta</taxon>
        <taxon>Unionida</taxon>
        <taxon>Unionoidea</taxon>
        <taxon>Unionidae</taxon>
        <taxon>Ambleminae</taxon>
        <taxon>Lampsilini</taxon>
        <taxon>Potamilus</taxon>
    </lineage>
</organism>
<dbReference type="InterPro" id="IPR043129">
    <property type="entry name" value="ATPase_NBD"/>
</dbReference>
<keyword evidence="2" id="KW-1185">Reference proteome</keyword>
<evidence type="ECO:0000313" key="2">
    <source>
        <dbReference type="Proteomes" id="UP001195483"/>
    </source>
</evidence>
<reference evidence="1" key="2">
    <citation type="journal article" date="2021" name="Genome Biol. Evol.">
        <title>Developing a high-quality reference genome for a parasitic bivalve with doubly uniparental inheritance (Bivalvia: Unionida).</title>
        <authorList>
            <person name="Smith C.H."/>
        </authorList>
    </citation>
    <scope>NUCLEOTIDE SEQUENCE</scope>
    <source>
        <strain evidence="1">CHS0354</strain>
        <tissue evidence="1">Mantle</tissue>
    </source>
</reference>
<gene>
    <name evidence="1" type="ORF">CHS0354_009515</name>
</gene>
<evidence type="ECO:0000313" key="1">
    <source>
        <dbReference type="EMBL" id="KAK3580558.1"/>
    </source>
</evidence>
<comment type="caution">
    <text evidence="1">The sequence shown here is derived from an EMBL/GenBank/DDBJ whole genome shotgun (WGS) entry which is preliminary data.</text>
</comment>
<proteinExistence type="predicted"/>
<name>A0AAE0VJG0_9BIVA</name>
<evidence type="ECO:0008006" key="3">
    <source>
        <dbReference type="Google" id="ProtNLM"/>
    </source>
</evidence>
<dbReference type="PANTHER" id="PTHR14187:SF5">
    <property type="entry name" value="HEAT SHOCK 70 KDA PROTEIN 12A"/>
    <property type="match status" value="1"/>
</dbReference>
<reference evidence="1" key="1">
    <citation type="journal article" date="2021" name="Genome Biol. Evol.">
        <title>A High-Quality Reference Genome for a Parasitic Bivalve with Doubly Uniparental Inheritance (Bivalvia: Unionida).</title>
        <authorList>
            <person name="Smith C.H."/>
        </authorList>
    </citation>
    <scope>NUCLEOTIDE SEQUENCE</scope>
    <source>
        <strain evidence="1">CHS0354</strain>
    </source>
</reference>
<dbReference type="SUPFAM" id="SSF53067">
    <property type="entry name" value="Actin-like ATPase domain"/>
    <property type="match status" value="1"/>
</dbReference>
<dbReference type="PANTHER" id="PTHR14187">
    <property type="entry name" value="ALPHA KINASE/ELONGATION FACTOR 2 KINASE"/>
    <property type="match status" value="1"/>
</dbReference>
<dbReference type="AlphaFoldDB" id="A0AAE0VJG0"/>